<dbReference type="EMBL" id="JAPFFM010000014">
    <property type="protein sequence ID" value="KAJ6717306.1"/>
    <property type="molecule type" value="Genomic_DNA"/>
</dbReference>
<dbReference type="Proteomes" id="UP001151752">
    <property type="component" value="Chromosome 9"/>
</dbReference>
<proteinExistence type="predicted"/>
<dbReference type="AlphaFoldDB" id="A0A9Q0TT12"/>
<organism evidence="1 2">
    <name type="scientific">Salix koriyanagi</name>
    <dbReference type="NCBI Taxonomy" id="2511006"/>
    <lineage>
        <taxon>Eukaryota</taxon>
        <taxon>Viridiplantae</taxon>
        <taxon>Streptophyta</taxon>
        <taxon>Embryophyta</taxon>
        <taxon>Tracheophyta</taxon>
        <taxon>Spermatophyta</taxon>
        <taxon>Magnoliopsida</taxon>
        <taxon>eudicotyledons</taxon>
        <taxon>Gunneridae</taxon>
        <taxon>Pentapetalae</taxon>
        <taxon>rosids</taxon>
        <taxon>fabids</taxon>
        <taxon>Malpighiales</taxon>
        <taxon>Salicaceae</taxon>
        <taxon>Saliceae</taxon>
        <taxon>Salix</taxon>
    </lineage>
</organism>
<keyword evidence="2" id="KW-1185">Reference proteome</keyword>
<dbReference type="PANTHER" id="PTHR33710">
    <property type="entry name" value="BNAC02G09200D PROTEIN"/>
    <property type="match status" value="1"/>
</dbReference>
<accession>A0A9Q0TT12</accession>
<evidence type="ECO:0000313" key="2">
    <source>
        <dbReference type="Proteomes" id="UP001151752"/>
    </source>
</evidence>
<protein>
    <recommendedName>
        <fullName evidence="3">Endonuclease/exonuclease/phosphatase domain-containing protein</fullName>
    </recommendedName>
</protein>
<evidence type="ECO:0000313" key="1">
    <source>
        <dbReference type="EMBL" id="KAJ6717306.1"/>
    </source>
</evidence>
<sequence length="509" mass="57824">MTCTTQPEATAPFSQTATLKNPTAPITKVPIPQMMTVTLANKTILEKDPLAVTEVVKSGKDSRGKDPFIPPEGTSKYTAVVSFGNMMETCHTSKMDSLGSQPIDSIEREESLEESSAKTKVSLNNLARVQKQLTPNGWDFISNATVEDKCIILIGWNPMDYSLTCIHSNAQWITCEAFSIATSSSLFITFVYGMNTAAERRTLWDYLINSSQQFSQMPWILLGDFNTIMSSDQKVGGDMRWLAHHEEFQKTAHQAQLIPLPYKGLKFTWSNGQPGHRNIQEKLDWALGNSCVLQKWPATMATFLPRSISDHCAIILQLSNSQPVRPSQFKFINAWTYRDDYLSTISSAWQIATQGNPIRRLLTKLQRVKSVLKTMHRNHTSNISVRVSKTKHSWDQAQTALDLNPRDAHLLACEREAAALYGRLCQDEEAILKQRSRIQWLQLGDKNTNFFHKSIMHRQARNSIRCMQDREWRPIDRSSCHRKHGCHVFPESSQHYGQQPFNRARSVPP</sequence>
<dbReference type="PANTHER" id="PTHR33710:SF79">
    <property type="entry name" value="OS06G0205337 PROTEIN"/>
    <property type="match status" value="1"/>
</dbReference>
<name>A0A9Q0TT12_9ROSI</name>
<dbReference type="SUPFAM" id="SSF56219">
    <property type="entry name" value="DNase I-like"/>
    <property type="match status" value="1"/>
</dbReference>
<comment type="caution">
    <text evidence="1">The sequence shown here is derived from an EMBL/GenBank/DDBJ whole genome shotgun (WGS) entry which is preliminary data.</text>
</comment>
<reference evidence="1" key="1">
    <citation type="submission" date="2022-11" db="EMBL/GenBank/DDBJ databases">
        <authorList>
            <person name="Hyden B.L."/>
            <person name="Feng K."/>
            <person name="Yates T."/>
            <person name="Jawdy S."/>
            <person name="Smart L.B."/>
            <person name="Muchero W."/>
        </authorList>
    </citation>
    <scope>NUCLEOTIDE SEQUENCE</scope>
    <source>
        <tissue evidence="1">Shoot tip</tissue>
    </source>
</reference>
<feature type="non-terminal residue" evidence="1">
    <location>
        <position position="509"/>
    </location>
</feature>
<gene>
    <name evidence="1" type="ORF">OIU74_009761</name>
</gene>
<dbReference type="Gene3D" id="3.60.10.10">
    <property type="entry name" value="Endonuclease/exonuclease/phosphatase"/>
    <property type="match status" value="1"/>
</dbReference>
<evidence type="ECO:0008006" key="3">
    <source>
        <dbReference type="Google" id="ProtNLM"/>
    </source>
</evidence>
<reference evidence="1" key="2">
    <citation type="journal article" date="2023" name="Int. J. Mol. Sci.">
        <title>De Novo Assembly and Annotation of 11 Diverse Shrub Willow (Salix) Genomes Reveals Novel Gene Organization in Sex-Linked Regions.</title>
        <authorList>
            <person name="Hyden B."/>
            <person name="Feng K."/>
            <person name="Yates T.B."/>
            <person name="Jawdy S."/>
            <person name="Cereghino C."/>
            <person name="Smart L.B."/>
            <person name="Muchero W."/>
        </authorList>
    </citation>
    <scope>NUCLEOTIDE SEQUENCE</scope>
    <source>
        <tissue evidence="1">Shoot tip</tissue>
    </source>
</reference>
<dbReference type="InterPro" id="IPR036691">
    <property type="entry name" value="Endo/exonu/phosph_ase_sf"/>
</dbReference>